<dbReference type="Gene3D" id="3.80.10.10">
    <property type="entry name" value="Ribonuclease Inhibitor"/>
    <property type="match status" value="2"/>
</dbReference>
<evidence type="ECO:0000256" key="1">
    <source>
        <dbReference type="ARBA" id="ARBA00022614"/>
    </source>
</evidence>
<dbReference type="InterPro" id="IPR027417">
    <property type="entry name" value="P-loop_NTPase"/>
</dbReference>
<keyword evidence="5" id="KW-1185">Reference proteome</keyword>
<keyword evidence="1" id="KW-0433">Leucine-rich repeat</keyword>
<evidence type="ECO:0000313" key="5">
    <source>
        <dbReference type="Proteomes" id="UP001530293"/>
    </source>
</evidence>
<feature type="compositionally biased region" description="Polar residues" evidence="3">
    <location>
        <begin position="24"/>
        <end position="35"/>
    </location>
</feature>
<dbReference type="InterPro" id="IPR050216">
    <property type="entry name" value="LRR_domain-containing"/>
</dbReference>
<protein>
    <submittedName>
        <fullName evidence="4">Uncharacterized protein</fullName>
    </submittedName>
</protein>
<dbReference type="Proteomes" id="UP001530293">
    <property type="component" value="Unassembled WGS sequence"/>
</dbReference>
<dbReference type="SUPFAM" id="SSF52058">
    <property type="entry name" value="L domain-like"/>
    <property type="match status" value="1"/>
</dbReference>
<dbReference type="SMART" id="SM00369">
    <property type="entry name" value="LRR_TYP"/>
    <property type="match status" value="6"/>
</dbReference>
<dbReference type="InterPro" id="IPR032675">
    <property type="entry name" value="LRR_dom_sf"/>
</dbReference>
<dbReference type="SUPFAM" id="SSF52540">
    <property type="entry name" value="P-loop containing nucleoside triphosphate hydrolases"/>
    <property type="match status" value="1"/>
</dbReference>
<dbReference type="InterPro" id="IPR001611">
    <property type="entry name" value="Leu-rich_rpt"/>
</dbReference>
<name>A0ABD3M5T8_9STRA</name>
<feature type="compositionally biased region" description="Basic and acidic residues" evidence="3">
    <location>
        <begin position="36"/>
        <end position="62"/>
    </location>
</feature>
<dbReference type="PANTHER" id="PTHR48051:SF1">
    <property type="entry name" value="RAS SUPPRESSOR PROTEIN 1"/>
    <property type="match status" value="1"/>
</dbReference>
<sequence>MLRKLKEDPNHIFILCSNNSKQRTTASSTATSHLRNSNDMKLKLPSPRRDRFAPPPNHHHDGGYSSKSLKNKVLTVASIGIALLIFLHTLSPSGKNESGASFSTSSIANRLRFSSKNDNTNRFSFSEIQSPYEQIWVNSRLPGWAKKKKQFRDIENKISPSERICFVHVGKAGGSSVGCSLGFSLHCDNTTQPSFDGLLPRRTTRMFHADTYDCYDDSAYFLFVVRNPIERLRSAFLYERPVSEADLKQRFPEYYERRKNLYLDCPSFGVMEQFVQDGMTKNGHASEVCKIRAFSSVRGDLHFSCHMYFNYQFHLEGIPEGANILAMRNEHLIQDWNGVEHYLGGVKEIIPPEKANETMPVMNKSKKSEQDKWLSEESTNIMCMNLCNEIVNYKKILRRALNLNYQEVERSIDELRVTCPKYADYEEGDCPVPMPNIKEKLINSRGYEDIVLEAPYLNHKNRLETKMHMEKPDDVAAAEALMDDDAYELPYIQFTMGNTGSGSNPKNKTGKHVVAQKLETARKTNSETQLFVYIIFLYVGREHIRLLRPSYTLPLHWYSFAHALLVLSLTEHGLEEIPTQVYQVKSLRTLDISKNKLKTLGQISQLNELKTLKCDDNALGSNALQPLSKLSKLQILTLGNNRIQYPDSAAATTSPQTFPSLPPNVKQLKLNSNSFSSIPLQICDRTLPIEKLDLSYNNLAAIPPEICNLTALTELNLDNNTIISLPNEAGQLTKLKVLSLRNNHIQMIKNNPQPIPAALFVDTLLIDLNLHGNNKLSSTELNEFDGFDVFLERRKKVKTKNLYGGAMMDGDVGVCGLK</sequence>
<accession>A0ABD3M5T8</accession>
<dbReference type="Pfam" id="PF13855">
    <property type="entry name" value="LRR_8"/>
    <property type="match status" value="1"/>
</dbReference>
<dbReference type="PROSITE" id="PS51450">
    <property type="entry name" value="LRR"/>
    <property type="match status" value="2"/>
</dbReference>
<dbReference type="InterPro" id="IPR003591">
    <property type="entry name" value="Leu-rich_rpt_typical-subtyp"/>
</dbReference>
<dbReference type="PANTHER" id="PTHR48051">
    <property type="match status" value="1"/>
</dbReference>
<proteinExistence type="predicted"/>
<gene>
    <name evidence="4" type="ORF">ACHAWU_006102</name>
</gene>
<organism evidence="4 5">
    <name type="scientific">Discostella pseudostelligera</name>
    <dbReference type="NCBI Taxonomy" id="259834"/>
    <lineage>
        <taxon>Eukaryota</taxon>
        <taxon>Sar</taxon>
        <taxon>Stramenopiles</taxon>
        <taxon>Ochrophyta</taxon>
        <taxon>Bacillariophyta</taxon>
        <taxon>Coscinodiscophyceae</taxon>
        <taxon>Thalassiosirophycidae</taxon>
        <taxon>Stephanodiscales</taxon>
        <taxon>Stephanodiscaceae</taxon>
        <taxon>Discostella</taxon>
    </lineage>
</organism>
<comment type="caution">
    <text evidence="4">The sequence shown here is derived from an EMBL/GenBank/DDBJ whole genome shotgun (WGS) entry which is preliminary data.</text>
</comment>
<reference evidence="4 5" key="1">
    <citation type="submission" date="2024-10" db="EMBL/GenBank/DDBJ databases">
        <title>Updated reference genomes for cyclostephanoid diatoms.</title>
        <authorList>
            <person name="Roberts W.R."/>
            <person name="Alverson A.J."/>
        </authorList>
    </citation>
    <scope>NUCLEOTIDE SEQUENCE [LARGE SCALE GENOMIC DNA]</scope>
    <source>
        <strain evidence="4 5">AJA232-27</strain>
    </source>
</reference>
<dbReference type="EMBL" id="JALLBG020000203">
    <property type="protein sequence ID" value="KAL3759318.1"/>
    <property type="molecule type" value="Genomic_DNA"/>
</dbReference>
<evidence type="ECO:0000256" key="2">
    <source>
        <dbReference type="ARBA" id="ARBA00022737"/>
    </source>
</evidence>
<dbReference type="AlphaFoldDB" id="A0ABD3M5T8"/>
<feature type="region of interest" description="Disordered" evidence="3">
    <location>
        <begin position="24"/>
        <end position="66"/>
    </location>
</feature>
<evidence type="ECO:0000256" key="3">
    <source>
        <dbReference type="SAM" id="MobiDB-lite"/>
    </source>
</evidence>
<keyword evidence="2" id="KW-0677">Repeat</keyword>
<evidence type="ECO:0000313" key="4">
    <source>
        <dbReference type="EMBL" id="KAL3759318.1"/>
    </source>
</evidence>